<accession>A0A6G0W9Y3</accession>
<keyword evidence="2" id="KW-1185">Reference proteome</keyword>
<proteinExistence type="predicted"/>
<comment type="caution">
    <text evidence="1">The sequence shown here is derived from an EMBL/GenBank/DDBJ whole genome shotgun (WGS) entry which is preliminary data.</text>
</comment>
<protein>
    <submittedName>
        <fullName evidence="1">Uncharacterized protein</fullName>
    </submittedName>
</protein>
<sequence>MASVPQLWGRALDCVNTPLRKRLESALSLLEAPDPWTFLLSSPPIHGRSILSTASEVLKADNVDDIGVWCSLVAGAFVHLPPSHAEEGAVVRLLRKVGPYMTLLPVAIASASLFPPNDESMQTLLCETWETTTPGREFIWEGLVRAFNQVSRIPPSQARALSRCISILLRRDSLLIYQTDFQVLVDILVRESTDLEIQDPRRQSIAVVLQTCLESPVFIRSDLYRQHDLRIVVKQWREALTRDNPRNSTFRELAEVERALEQIQ</sequence>
<dbReference type="EMBL" id="VJMJ01000309">
    <property type="protein sequence ID" value="KAF0723357.1"/>
    <property type="molecule type" value="Genomic_DNA"/>
</dbReference>
<dbReference type="Proteomes" id="UP000481153">
    <property type="component" value="Unassembled WGS sequence"/>
</dbReference>
<dbReference type="VEuPathDB" id="FungiDB:AeMF1_004767"/>
<reference evidence="1 2" key="1">
    <citation type="submission" date="2019-07" db="EMBL/GenBank/DDBJ databases">
        <title>Genomics analysis of Aphanomyces spp. identifies a new class of oomycete effector associated with host adaptation.</title>
        <authorList>
            <person name="Gaulin E."/>
        </authorList>
    </citation>
    <scope>NUCLEOTIDE SEQUENCE [LARGE SCALE GENOMIC DNA]</scope>
    <source>
        <strain evidence="1 2">ATCC 201684</strain>
    </source>
</reference>
<gene>
    <name evidence="1" type="ORF">Ae201684_017699</name>
</gene>
<evidence type="ECO:0000313" key="1">
    <source>
        <dbReference type="EMBL" id="KAF0723357.1"/>
    </source>
</evidence>
<evidence type="ECO:0000313" key="2">
    <source>
        <dbReference type="Proteomes" id="UP000481153"/>
    </source>
</evidence>
<name>A0A6G0W9Y3_9STRA</name>
<dbReference type="AlphaFoldDB" id="A0A6G0W9Y3"/>
<organism evidence="1 2">
    <name type="scientific">Aphanomyces euteiches</name>
    <dbReference type="NCBI Taxonomy" id="100861"/>
    <lineage>
        <taxon>Eukaryota</taxon>
        <taxon>Sar</taxon>
        <taxon>Stramenopiles</taxon>
        <taxon>Oomycota</taxon>
        <taxon>Saprolegniomycetes</taxon>
        <taxon>Saprolegniales</taxon>
        <taxon>Verrucalvaceae</taxon>
        <taxon>Aphanomyces</taxon>
    </lineage>
</organism>